<reference evidence="3" key="1">
    <citation type="journal article" date="2023" name="Insect Mol. Biol.">
        <title>Genome sequencing provides insights into the evolution of gene families encoding plant cell wall-degrading enzymes in longhorned beetles.</title>
        <authorList>
            <person name="Shin N.R."/>
            <person name="Okamura Y."/>
            <person name="Kirsch R."/>
            <person name="Pauchet Y."/>
        </authorList>
    </citation>
    <scope>NUCLEOTIDE SEQUENCE</scope>
    <source>
        <strain evidence="3">RBIC_L_NR</strain>
    </source>
</reference>
<feature type="region of interest" description="Disordered" evidence="1">
    <location>
        <begin position="79"/>
        <end position="114"/>
    </location>
</feature>
<dbReference type="Proteomes" id="UP001162156">
    <property type="component" value="Unassembled WGS sequence"/>
</dbReference>
<dbReference type="Pfam" id="PF16064">
    <property type="entry name" value="DUF4806"/>
    <property type="match status" value="1"/>
</dbReference>
<comment type="caution">
    <text evidence="3">The sequence shown here is derived from an EMBL/GenBank/DDBJ whole genome shotgun (WGS) entry which is preliminary data.</text>
</comment>
<dbReference type="PANTHER" id="PTHR33053">
    <property type="entry name" value="PROTEIN, PUTATIVE-RELATED"/>
    <property type="match status" value="1"/>
</dbReference>
<accession>A0AAV8WUI9</accession>
<feature type="region of interest" description="Disordered" evidence="1">
    <location>
        <begin position="146"/>
        <end position="165"/>
    </location>
</feature>
<evidence type="ECO:0000313" key="4">
    <source>
        <dbReference type="Proteomes" id="UP001162156"/>
    </source>
</evidence>
<evidence type="ECO:0000256" key="1">
    <source>
        <dbReference type="SAM" id="MobiDB-lite"/>
    </source>
</evidence>
<name>A0AAV8WUI9_9CUCU</name>
<dbReference type="AlphaFoldDB" id="A0AAV8WUI9"/>
<keyword evidence="4" id="KW-1185">Reference proteome</keyword>
<evidence type="ECO:0000313" key="3">
    <source>
        <dbReference type="EMBL" id="KAJ8929887.1"/>
    </source>
</evidence>
<protein>
    <recommendedName>
        <fullName evidence="2">DUF4806 domain-containing protein</fullName>
    </recommendedName>
</protein>
<sequence>MTFVGVEFAANEGLAIVSVNWLTPRKKVFWPDSKKQSCYEKLLKNHTIPDEDSWQLYPIQRCFFNTDTYEKARQKLKKAELTSDLQSDESDSELLQSRKVRARKRPISESSDSDDLADTIALVSDLDANTARANKDFEKIESSIPRSINLPSPRTPLCENSDAPVDTNSSISELVRSPIPEILGSSKARNLILGIPGSSKVRSPIPETLSGSLTSGSSFSTPKINRSSTLRENSALESNDKLLSSIFYVREQNKLIISLLTQIINKQSSENAHDILEEIPHLPINNEEDFTILENYLESDDNLKKLVNYLQKLGGKDAISKVNIILKKILTNELASGYNYFGKRPGKKPFSTLRLNDAITPKVDQGICDNIILEPQYIVRPTFINPTNSSGSSDVDFNYDTDSSEIFIPDILNSVFNEYPTLPEKNNSLKDQLRHWAVTTSVSHSSVTSLLHILSPYYPNELPLDCRTLLRTPTHMVAKKLNSGEYSHIGFEKSCIQILERLSDIPDNLEIAFNIDGIPLFKSSSLQLWPILAQIKNIKSSPFAVGIFCGKTKPYPLQVYLEDFLKEFNSLLQSGLQFQNKNYSIELHSFICDAPARSFLKCVKSHTGYSSCEKCTDGGEYFNGRMIFLSTNKPLRTDTTFLQQLDEDHHLDVSPLINLPIGMVSQFPIDYMHNCLGIMRKLLNSWISGKLPTRLGSVNVKLLSDVLVSLKKHIPVEFNRKPRTLSELPRWKATEFRTFILYLGPVVLKKFLNIAVYEHFLLFHVGVTILISETHLVTFGVDQVGSLLKLFVDHCVAIYGKEFLIYNIHTICHLHKDVQKFGVIDNFSAFPFENYLSSLKRMVKSTINPLQEIYNRIHELNSCASIITTAKNYLETKFEHSNGPLHDNIQNKNIKQFKKLIIKNITVNMYIF</sequence>
<proteinExistence type="predicted"/>
<evidence type="ECO:0000259" key="2">
    <source>
        <dbReference type="Pfam" id="PF16064"/>
    </source>
</evidence>
<feature type="domain" description="DUF4806" evidence="2">
    <location>
        <begin position="282"/>
        <end position="355"/>
    </location>
</feature>
<gene>
    <name evidence="3" type="ORF">NQ314_017381</name>
</gene>
<feature type="region of interest" description="Disordered" evidence="1">
    <location>
        <begin position="209"/>
        <end position="232"/>
    </location>
</feature>
<organism evidence="3 4">
    <name type="scientific">Rhamnusium bicolor</name>
    <dbReference type="NCBI Taxonomy" id="1586634"/>
    <lineage>
        <taxon>Eukaryota</taxon>
        <taxon>Metazoa</taxon>
        <taxon>Ecdysozoa</taxon>
        <taxon>Arthropoda</taxon>
        <taxon>Hexapoda</taxon>
        <taxon>Insecta</taxon>
        <taxon>Pterygota</taxon>
        <taxon>Neoptera</taxon>
        <taxon>Endopterygota</taxon>
        <taxon>Coleoptera</taxon>
        <taxon>Polyphaga</taxon>
        <taxon>Cucujiformia</taxon>
        <taxon>Chrysomeloidea</taxon>
        <taxon>Cerambycidae</taxon>
        <taxon>Lepturinae</taxon>
        <taxon>Rhagiini</taxon>
        <taxon>Rhamnusium</taxon>
    </lineage>
</organism>
<dbReference type="InterPro" id="IPR032071">
    <property type="entry name" value="DUF4806"/>
</dbReference>
<dbReference type="EMBL" id="JANEYF010004853">
    <property type="protein sequence ID" value="KAJ8929887.1"/>
    <property type="molecule type" value="Genomic_DNA"/>
</dbReference>
<feature type="compositionally biased region" description="Low complexity" evidence="1">
    <location>
        <begin position="209"/>
        <end position="221"/>
    </location>
</feature>
<dbReference type="PANTHER" id="PTHR33053:SF24">
    <property type="entry name" value="TRANSPOSASE DOMAIN-CONTAINING PROTEIN"/>
    <property type="match status" value="1"/>
</dbReference>
<feature type="compositionally biased region" description="Polar residues" evidence="1">
    <location>
        <begin position="222"/>
        <end position="232"/>
    </location>
</feature>